<feature type="transmembrane region" description="Helical" evidence="1">
    <location>
        <begin position="35"/>
        <end position="57"/>
    </location>
</feature>
<feature type="transmembrane region" description="Helical" evidence="1">
    <location>
        <begin position="7"/>
        <end position="29"/>
    </location>
</feature>
<gene>
    <name evidence="2" type="ORF">LWC34_39030</name>
</gene>
<evidence type="ECO:0000256" key="1">
    <source>
        <dbReference type="SAM" id="Phobius"/>
    </source>
</evidence>
<comment type="caution">
    <text evidence="2">The sequence shown here is derived from an EMBL/GenBank/DDBJ whole genome shotgun (WGS) entry which is preliminary data.</text>
</comment>
<sequence length="99" mass="11215">MFLAREVLFGISLALTALVGNYAVIYVFTMHTPTAFGGFAFVTLLVGTGVSWVAYIGTRWAERRSDRNRISEYRDAIDAARHHLSTVEESSSDRHRYRD</sequence>
<organism evidence="2 3">
    <name type="scientific">Kibdelosporangium philippinense</name>
    <dbReference type="NCBI Taxonomy" id="211113"/>
    <lineage>
        <taxon>Bacteria</taxon>
        <taxon>Bacillati</taxon>
        <taxon>Actinomycetota</taxon>
        <taxon>Actinomycetes</taxon>
        <taxon>Pseudonocardiales</taxon>
        <taxon>Pseudonocardiaceae</taxon>
        <taxon>Kibdelosporangium</taxon>
    </lineage>
</organism>
<dbReference type="EMBL" id="JAJVCN010000003">
    <property type="protein sequence ID" value="MCE7008765.1"/>
    <property type="molecule type" value="Genomic_DNA"/>
</dbReference>
<accession>A0ABS8ZM16</accession>
<reference evidence="2 3" key="1">
    <citation type="submission" date="2021-12" db="EMBL/GenBank/DDBJ databases">
        <title>Genome sequence of Kibdelosporangium philippinense ATCC 49844.</title>
        <authorList>
            <person name="Fedorov E.A."/>
            <person name="Omeragic M."/>
            <person name="Shalygina K.F."/>
            <person name="Maclea K.S."/>
        </authorList>
    </citation>
    <scope>NUCLEOTIDE SEQUENCE [LARGE SCALE GENOMIC DNA]</scope>
    <source>
        <strain evidence="2 3">ATCC 49844</strain>
    </source>
</reference>
<dbReference type="Proteomes" id="UP001521150">
    <property type="component" value="Unassembled WGS sequence"/>
</dbReference>
<evidence type="ECO:0000313" key="3">
    <source>
        <dbReference type="Proteomes" id="UP001521150"/>
    </source>
</evidence>
<dbReference type="RefSeq" id="WP_233730236.1">
    <property type="nucleotide sequence ID" value="NZ_JAJVCN010000003.1"/>
</dbReference>
<keyword evidence="1" id="KW-1133">Transmembrane helix</keyword>
<protein>
    <recommendedName>
        <fullName evidence="4">DUF4229 domain-containing protein</fullName>
    </recommendedName>
</protein>
<keyword evidence="1" id="KW-0812">Transmembrane</keyword>
<name>A0ABS8ZM16_9PSEU</name>
<proteinExistence type="predicted"/>
<evidence type="ECO:0000313" key="2">
    <source>
        <dbReference type="EMBL" id="MCE7008765.1"/>
    </source>
</evidence>
<keyword evidence="3" id="KW-1185">Reference proteome</keyword>
<evidence type="ECO:0008006" key="4">
    <source>
        <dbReference type="Google" id="ProtNLM"/>
    </source>
</evidence>
<keyword evidence="1" id="KW-0472">Membrane</keyword>